<dbReference type="RefSeq" id="WP_203707525.1">
    <property type="nucleotide sequence ID" value="NZ_BAAALU010000016.1"/>
</dbReference>
<dbReference type="EMBL" id="BONC01000074">
    <property type="protein sequence ID" value="GIF60710.1"/>
    <property type="molecule type" value="Genomic_DNA"/>
</dbReference>
<protein>
    <recommendedName>
        <fullName evidence="3">SUKH-4 immunity protein of toxin-antitoxin system</fullName>
    </recommendedName>
</protein>
<evidence type="ECO:0008006" key="3">
    <source>
        <dbReference type="Google" id="ProtNLM"/>
    </source>
</evidence>
<keyword evidence="2" id="KW-1185">Reference proteome</keyword>
<reference evidence="1 2" key="1">
    <citation type="submission" date="2021-01" db="EMBL/GenBank/DDBJ databases">
        <title>Whole genome shotgun sequence of Asanoa iriomotensis NBRC 100142.</title>
        <authorList>
            <person name="Komaki H."/>
            <person name="Tamura T."/>
        </authorList>
    </citation>
    <scope>NUCLEOTIDE SEQUENCE [LARGE SCALE GENOMIC DNA]</scope>
    <source>
        <strain evidence="1 2">NBRC 100142</strain>
    </source>
</reference>
<comment type="caution">
    <text evidence="1">The sequence shown here is derived from an EMBL/GenBank/DDBJ whole genome shotgun (WGS) entry which is preliminary data.</text>
</comment>
<evidence type="ECO:0000313" key="2">
    <source>
        <dbReference type="Proteomes" id="UP000624325"/>
    </source>
</evidence>
<gene>
    <name evidence="1" type="ORF">Air01nite_68050</name>
</gene>
<organism evidence="1 2">
    <name type="scientific">Asanoa iriomotensis</name>
    <dbReference type="NCBI Taxonomy" id="234613"/>
    <lineage>
        <taxon>Bacteria</taxon>
        <taxon>Bacillati</taxon>
        <taxon>Actinomycetota</taxon>
        <taxon>Actinomycetes</taxon>
        <taxon>Micromonosporales</taxon>
        <taxon>Micromonosporaceae</taxon>
        <taxon>Asanoa</taxon>
    </lineage>
</organism>
<proteinExistence type="predicted"/>
<dbReference type="Proteomes" id="UP000624325">
    <property type="component" value="Unassembled WGS sequence"/>
</dbReference>
<accession>A0ABQ4CD69</accession>
<sequence length="193" mass="22124">MYWDPLPTVADSADVFIANYPDSRELGPPEAYLRGEWANRDWRNVPGPFYGAQTDSCWMGREIAPSNVVYEDEYGSEIVFRQPRDAAEVHLVLSAGWNDPFVAYACDGDQHWTLSLVREWWADRARLAGWIGAAERTWSVSERADEREAASGLREYARYLDDGLEAYLRGYGFWLEHRRAPRTGESLPDLGRD</sequence>
<evidence type="ECO:0000313" key="1">
    <source>
        <dbReference type="EMBL" id="GIF60710.1"/>
    </source>
</evidence>
<name>A0ABQ4CD69_9ACTN</name>